<evidence type="ECO:0000313" key="2">
    <source>
        <dbReference type="EMBL" id="PZQ76770.1"/>
    </source>
</evidence>
<reference evidence="2 3" key="1">
    <citation type="submission" date="2017-08" db="EMBL/GenBank/DDBJ databases">
        <title>Infants hospitalized years apart are colonized by the same room-sourced microbial strains.</title>
        <authorList>
            <person name="Brooks B."/>
            <person name="Olm M.R."/>
            <person name="Firek B.A."/>
            <person name="Baker R."/>
            <person name="Thomas B.C."/>
            <person name="Morowitz M.J."/>
            <person name="Banfield J.F."/>
        </authorList>
    </citation>
    <scope>NUCLEOTIDE SEQUENCE [LARGE SCALE GENOMIC DNA]</scope>
    <source>
        <strain evidence="2">S2_005_003_R2_41</strain>
    </source>
</reference>
<organism evidence="2 3">
    <name type="scientific">Variovorax paradoxus</name>
    <dbReference type="NCBI Taxonomy" id="34073"/>
    <lineage>
        <taxon>Bacteria</taxon>
        <taxon>Pseudomonadati</taxon>
        <taxon>Pseudomonadota</taxon>
        <taxon>Betaproteobacteria</taxon>
        <taxon>Burkholderiales</taxon>
        <taxon>Comamonadaceae</taxon>
        <taxon>Variovorax</taxon>
    </lineage>
</organism>
<dbReference type="AlphaFoldDB" id="A0A2W5SPL4"/>
<dbReference type="GO" id="GO:0032259">
    <property type="term" value="P:methylation"/>
    <property type="evidence" value="ECO:0007669"/>
    <property type="project" value="UniProtKB-KW"/>
</dbReference>
<feature type="domain" description="Methyltransferase FkbM" evidence="1">
    <location>
        <begin position="42"/>
        <end position="211"/>
    </location>
</feature>
<dbReference type="InterPro" id="IPR006342">
    <property type="entry name" value="FkbM_mtfrase"/>
</dbReference>
<dbReference type="NCBIfam" id="TIGR01444">
    <property type="entry name" value="fkbM_fam"/>
    <property type="match status" value="1"/>
</dbReference>
<keyword evidence="2" id="KW-0808">Transferase</keyword>
<dbReference type="GO" id="GO:0008171">
    <property type="term" value="F:O-methyltransferase activity"/>
    <property type="evidence" value="ECO:0007669"/>
    <property type="project" value="TreeGrafter"/>
</dbReference>
<dbReference type="Pfam" id="PF05050">
    <property type="entry name" value="Methyltransf_21"/>
    <property type="match status" value="1"/>
</dbReference>
<name>A0A2W5SPL4_VARPD</name>
<dbReference type="InterPro" id="IPR053188">
    <property type="entry name" value="FkbM_Methyltransferase"/>
</dbReference>
<evidence type="ECO:0000313" key="3">
    <source>
        <dbReference type="Proteomes" id="UP000249135"/>
    </source>
</evidence>
<dbReference type="Proteomes" id="UP000249135">
    <property type="component" value="Unassembled WGS sequence"/>
</dbReference>
<dbReference type="EMBL" id="QFPP01000042">
    <property type="protein sequence ID" value="PZQ76770.1"/>
    <property type="molecule type" value="Genomic_DNA"/>
</dbReference>
<dbReference type="PANTHER" id="PTHR36973:SF4">
    <property type="entry name" value="NODULATION PROTEIN"/>
    <property type="match status" value="1"/>
</dbReference>
<evidence type="ECO:0000259" key="1">
    <source>
        <dbReference type="Pfam" id="PF05050"/>
    </source>
</evidence>
<dbReference type="SUPFAM" id="SSF53335">
    <property type="entry name" value="S-adenosyl-L-methionine-dependent methyltransferases"/>
    <property type="match status" value="1"/>
</dbReference>
<dbReference type="PANTHER" id="PTHR36973">
    <property type="entry name" value="SLL1456 PROTEIN-RELATED"/>
    <property type="match status" value="1"/>
</dbReference>
<sequence>MEAAQRFARRFGADIVRFNAAKHPVARRLQILKHHQIDTVLDVGANAGQFGAELRRYGYRGHIVSFEPLSAAYTKLNKAARGDPRWNTLNIGLGDVEGRQTLHVAGNSESSSIRPMLALHAEAAPESRYSGEETIVVHRLDDLFSELCAAAKNIYLKIDTQGYEAEVLRGAEKSLPYIDTLQVEMSLAPLYEGQVLFEDQFKALRGAGYKLVAVETNFGDSRTGHLLQLDGIFRRECGK</sequence>
<proteinExistence type="predicted"/>
<dbReference type="InterPro" id="IPR029063">
    <property type="entry name" value="SAM-dependent_MTases_sf"/>
</dbReference>
<gene>
    <name evidence="2" type="ORF">DI563_06120</name>
</gene>
<comment type="caution">
    <text evidence="2">The sequence shown here is derived from an EMBL/GenBank/DDBJ whole genome shotgun (WGS) entry which is preliminary data.</text>
</comment>
<accession>A0A2W5SPL4</accession>
<protein>
    <submittedName>
        <fullName evidence="2">FkbM family methyltransferase</fullName>
    </submittedName>
</protein>
<dbReference type="Gene3D" id="3.40.50.150">
    <property type="entry name" value="Vaccinia Virus protein VP39"/>
    <property type="match status" value="1"/>
</dbReference>
<keyword evidence="2" id="KW-0489">Methyltransferase</keyword>